<evidence type="ECO:0000256" key="2">
    <source>
        <dbReference type="ARBA" id="ARBA00022630"/>
    </source>
</evidence>
<gene>
    <name evidence="6" type="ORF">CPIN18021_0196</name>
</gene>
<evidence type="ECO:0000256" key="4">
    <source>
        <dbReference type="ARBA" id="ARBA00023002"/>
    </source>
</evidence>
<dbReference type="Gene3D" id="3.90.700.10">
    <property type="entry name" value="Succinate dehydrogenase/fumarate reductase flavoprotein, catalytic domain"/>
    <property type="match status" value="1"/>
</dbReference>
<dbReference type="InterPro" id="IPR010960">
    <property type="entry name" value="Flavocytochrome_c"/>
</dbReference>
<dbReference type="SUPFAM" id="SSF56425">
    <property type="entry name" value="Succinate dehydrogenase/fumarate reductase flavoprotein, catalytic domain"/>
    <property type="match status" value="1"/>
</dbReference>
<dbReference type="GO" id="GO:0016491">
    <property type="term" value="F:oxidoreductase activity"/>
    <property type="evidence" value="ECO:0007669"/>
    <property type="project" value="UniProtKB-KW"/>
</dbReference>
<evidence type="ECO:0000256" key="1">
    <source>
        <dbReference type="ARBA" id="ARBA00001974"/>
    </source>
</evidence>
<reference evidence="7" key="1">
    <citation type="submission" date="2016-09" db="EMBL/GenBank/DDBJ databases">
        <title>Comparative genomics of the Campylobacter concisus group.</title>
        <authorList>
            <person name="Miller W.G."/>
            <person name="Yee E."/>
            <person name="Chapman M.H."/>
            <person name="Huynh S."/>
            <person name="Bono J.L."/>
            <person name="On S.L.W."/>
            <person name="StLeger J."/>
            <person name="Foster G."/>
            <person name="Parker C.T."/>
        </authorList>
    </citation>
    <scope>NUCLEOTIDE SEQUENCE [LARGE SCALE GENOMIC DNA]</scope>
    <source>
        <strain evidence="7">RM18021</strain>
    </source>
</reference>
<keyword evidence="4 5" id="KW-0560">Oxidoreductase</keyword>
<dbReference type="RefSeq" id="WP_078422772.1">
    <property type="nucleotide sequence ID" value="NZ_CP017018.1"/>
</dbReference>
<accession>A0A1S6U5J9</accession>
<sequence>MENMSRRNVLKMSMIGAGALALSGVNADANSKDINWDEEWDVVVIGSGFAGLAAGVTAANKGNKVLIIEKMSRFGGNSVINGGVMGVWGNDFQEKEGVKDSKELYIKDIMKAGGGLNHAELVETLADRVQDAYKLAKDCGAKFIMLKLHGGHSVPRGALAETDSGAGITRPMTEFFQKIEGCEIRRQCKLDRIITDDSGKVLGIEARVDYKFDRNAENDDKENTSGTKKFIKAKKGVVLAAGGFSRDKHFRKAQDPRIADDLDSTNHPGATAGVLLEALKVGAEPVQISWIQSLPLSSPDEKGYGVSSAFTHESFRFGIIVSPKTGKRYGNELANRKVQADYEFKSKNEDGVYLLSMCDSKAAAEMLPEKLEKVQKVGIVKKFDSLEAIAKAYNIPLDEFKKTVEKYNQYVKDEKDPDFGKNLSKAITKGYDFSVPPFYVSRVIPKVHHTMGGLNITPKAEVISSSTNKPIPGLFAAGEITGGVHGAVRLGSCAIADCLTFGMIAGENF</sequence>
<dbReference type="AlphaFoldDB" id="A0A1S6U5J9"/>
<keyword evidence="2 5" id="KW-0285">Flavoprotein</keyword>
<dbReference type="EMBL" id="CP017258">
    <property type="protein sequence ID" value="AQW87048.1"/>
    <property type="molecule type" value="Genomic_DNA"/>
</dbReference>
<keyword evidence="7" id="KW-1185">Reference proteome</keyword>
<dbReference type="Gene3D" id="3.50.50.60">
    <property type="entry name" value="FAD/NAD(P)-binding domain"/>
    <property type="match status" value="1"/>
</dbReference>
<dbReference type="Pfam" id="PF00890">
    <property type="entry name" value="FAD_binding_2"/>
    <property type="match status" value="1"/>
</dbReference>
<dbReference type="PROSITE" id="PS51318">
    <property type="entry name" value="TAT"/>
    <property type="match status" value="1"/>
</dbReference>
<evidence type="ECO:0000256" key="3">
    <source>
        <dbReference type="ARBA" id="ARBA00022827"/>
    </source>
</evidence>
<dbReference type="PANTHER" id="PTHR43400">
    <property type="entry name" value="FUMARATE REDUCTASE"/>
    <property type="match status" value="1"/>
</dbReference>
<evidence type="ECO:0000313" key="6">
    <source>
        <dbReference type="EMBL" id="AQW87048.1"/>
    </source>
</evidence>
<protein>
    <submittedName>
        <fullName evidence="6">Flavocytochrome c</fullName>
    </submittedName>
</protein>
<dbReference type="InterPro" id="IPR006311">
    <property type="entry name" value="TAT_signal"/>
</dbReference>
<dbReference type="InterPro" id="IPR050315">
    <property type="entry name" value="FAD-oxidoreductase_2"/>
</dbReference>
<comment type="cofactor">
    <cofactor evidence="1">
        <name>FAD</name>
        <dbReference type="ChEBI" id="CHEBI:57692"/>
    </cofactor>
</comment>
<evidence type="ECO:0000256" key="5">
    <source>
        <dbReference type="RuleBase" id="RU366062"/>
    </source>
</evidence>
<dbReference type="KEGG" id="cpin:CPIN18020_0194"/>
<comment type="similarity">
    <text evidence="5">Belongs to the FAD-dependent oxidoreductase 2 family. FRD/SDH subfamily.</text>
</comment>
<keyword evidence="3 5" id="KW-0274">FAD</keyword>
<dbReference type="NCBIfam" id="TIGR01813">
    <property type="entry name" value="flavo_cyto_c"/>
    <property type="match status" value="1"/>
</dbReference>
<dbReference type="SUPFAM" id="SSF51905">
    <property type="entry name" value="FAD/NAD(P)-binding domain"/>
    <property type="match status" value="1"/>
</dbReference>
<dbReference type="InterPro" id="IPR003953">
    <property type="entry name" value="FAD-dep_OxRdtase_2_FAD-bd"/>
</dbReference>
<dbReference type="InterPro" id="IPR001387">
    <property type="entry name" value="Cro/C1-type_HTH"/>
</dbReference>
<proteinExistence type="inferred from homology"/>
<dbReference type="GO" id="GO:0010181">
    <property type="term" value="F:FMN binding"/>
    <property type="evidence" value="ECO:0007669"/>
    <property type="project" value="InterPro"/>
</dbReference>
<evidence type="ECO:0000313" key="7">
    <source>
        <dbReference type="Proteomes" id="UP000190868"/>
    </source>
</evidence>
<dbReference type="InterPro" id="IPR036188">
    <property type="entry name" value="FAD/NAD-bd_sf"/>
</dbReference>
<organism evidence="6 7">
    <name type="scientific">Campylobacter pinnipediorum subsp. caledonicus</name>
    <dbReference type="NCBI Taxonomy" id="1874362"/>
    <lineage>
        <taxon>Bacteria</taxon>
        <taxon>Pseudomonadati</taxon>
        <taxon>Campylobacterota</taxon>
        <taxon>Epsilonproteobacteria</taxon>
        <taxon>Campylobacterales</taxon>
        <taxon>Campylobacteraceae</taxon>
        <taxon>Campylobacter</taxon>
    </lineage>
</organism>
<dbReference type="PANTHER" id="PTHR43400:SF7">
    <property type="entry name" value="FAD-DEPENDENT OXIDOREDUCTASE 2 FAD BINDING DOMAIN-CONTAINING PROTEIN"/>
    <property type="match status" value="1"/>
</dbReference>
<dbReference type="GeneID" id="56565835"/>
<dbReference type="Proteomes" id="UP000190868">
    <property type="component" value="Chromosome"/>
</dbReference>
<dbReference type="InterPro" id="IPR027477">
    <property type="entry name" value="Succ_DH/fumarate_Rdtase_cat_sf"/>
</dbReference>
<name>A0A1S6U5J9_9BACT</name>
<dbReference type="PROSITE" id="PS50943">
    <property type="entry name" value="HTH_CROC1"/>
    <property type="match status" value="1"/>
</dbReference>